<accession>A0A6G5AIQ3</accession>
<dbReference type="AlphaFoldDB" id="A0A6G5AIQ3"/>
<evidence type="ECO:0000313" key="2">
    <source>
        <dbReference type="EMBL" id="NIE50183.1"/>
    </source>
</evidence>
<sequence length="137" mass="15447">MPTCASRGFHTLCRKLSSLDVTQFNVHPFAQCLYDEPGSGGLDVVTGAVAYANSVHAVSVTVDSEADCVHQSRRVWRVVSDDVQGRRVCHAWHVAIRSAVHGPHVRGFRPRTRWTRAKRRRLRAHPTSLRSPLRRQD</sequence>
<dbReference type="EMBL" id="GIKN01007910">
    <property type="protein sequence ID" value="NIE50183.1"/>
    <property type="molecule type" value="Transcribed_RNA"/>
</dbReference>
<reference evidence="2" key="1">
    <citation type="submission" date="2020-03" db="EMBL/GenBank/DDBJ databases">
        <title>A transcriptome and proteome of the tick Rhipicephalus microplus shaped by the genetic composition of its hosts and developmental stage.</title>
        <authorList>
            <person name="Garcia G.R."/>
            <person name="Ribeiro J.M.C."/>
            <person name="Maruyama S.R."/>
            <person name="Gardinasse L.G."/>
            <person name="Nelson K."/>
            <person name="Ferreira B.R."/>
            <person name="Andrade T.G."/>
            <person name="Santos I.K.F.M."/>
        </authorList>
    </citation>
    <scope>NUCLEOTIDE SEQUENCE</scope>
    <source>
        <strain evidence="2">NSGR</strain>
        <tissue evidence="2">Salivary glands</tissue>
    </source>
</reference>
<name>A0A6G5AIQ3_RHIMP</name>
<protein>
    <submittedName>
        <fullName evidence="2">Uncharacterized protein</fullName>
    </submittedName>
</protein>
<organism evidence="2">
    <name type="scientific">Rhipicephalus microplus</name>
    <name type="common">Cattle tick</name>
    <name type="synonym">Boophilus microplus</name>
    <dbReference type="NCBI Taxonomy" id="6941"/>
    <lineage>
        <taxon>Eukaryota</taxon>
        <taxon>Metazoa</taxon>
        <taxon>Ecdysozoa</taxon>
        <taxon>Arthropoda</taxon>
        <taxon>Chelicerata</taxon>
        <taxon>Arachnida</taxon>
        <taxon>Acari</taxon>
        <taxon>Parasitiformes</taxon>
        <taxon>Ixodida</taxon>
        <taxon>Ixodoidea</taxon>
        <taxon>Ixodidae</taxon>
        <taxon>Rhipicephalinae</taxon>
        <taxon>Rhipicephalus</taxon>
        <taxon>Boophilus</taxon>
    </lineage>
</organism>
<feature type="region of interest" description="Disordered" evidence="1">
    <location>
        <begin position="118"/>
        <end position="137"/>
    </location>
</feature>
<proteinExistence type="predicted"/>
<evidence type="ECO:0000256" key="1">
    <source>
        <dbReference type="SAM" id="MobiDB-lite"/>
    </source>
</evidence>